<dbReference type="EMBL" id="GBRH01220112">
    <property type="protein sequence ID" value="JAD77783.1"/>
    <property type="molecule type" value="Transcribed_RNA"/>
</dbReference>
<dbReference type="AlphaFoldDB" id="A0A0A9CTL9"/>
<organism evidence="1">
    <name type="scientific">Arundo donax</name>
    <name type="common">Giant reed</name>
    <name type="synonym">Donax arundinaceus</name>
    <dbReference type="NCBI Taxonomy" id="35708"/>
    <lineage>
        <taxon>Eukaryota</taxon>
        <taxon>Viridiplantae</taxon>
        <taxon>Streptophyta</taxon>
        <taxon>Embryophyta</taxon>
        <taxon>Tracheophyta</taxon>
        <taxon>Spermatophyta</taxon>
        <taxon>Magnoliopsida</taxon>
        <taxon>Liliopsida</taxon>
        <taxon>Poales</taxon>
        <taxon>Poaceae</taxon>
        <taxon>PACMAD clade</taxon>
        <taxon>Arundinoideae</taxon>
        <taxon>Arundineae</taxon>
        <taxon>Arundo</taxon>
    </lineage>
</organism>
<name>A0A0A9CTL9_ARUDO</name>
<accession>A0A0A9CTL9</accession>
<evidence type="ECO:0000313" key="1">
    <source>
        <dbReference type="EMBL" id="JAD77783.1"/>
    </source>
</evidence>
<reference evidence="1" key="1">
    <citation type="submission" date="2014-09" db="EMBL/GenBank/DDBJ databases">
        <authorList>
            <person name="Magalhaes I.L.F."/>
            <person name="Oliveira U."/>
            <person name="Santos F.R."/>
            <person name="Vidigal T.H.D.A."/>
            <person name="Brescovit A.D."/>
            <person name="Santos A.J."/>
        </authorList>
    </citation>
    <scope>NUCLEOTIDE SEQUENCE</scope>
    <source>
        <tissue evidence="1">Shoot tissue taken approximately 20 cm above the soil surface</tissue>
    </source>
</reference>
<sequence length="121" mass="12643">MIVTGGTIRKLHRTSYSSANASSSLSSAVPGLDVSVKEMSRPAITLSSPCSTAAGCALVPPMTQNCSLRHHSCSVIPDHLISSSASRQSVTVMTSRSARNVALSHCTMNLPEKRETAGSTQ</sequence>
<proteinExistence type="predicted"/>
<reference evidence="1" key="2">
    <citation type="journal article" date="2015" name="Data Brief">
        <title>Shoot transcriptome of the giant reed, Arundo donax.</title>
        <authorList>
            <person name="Barrero R.A."/>
            <person name="Guerrero F.D."/>
            <person name="Moolhuijzen P."/>
            <person name="Goolsby J.A."/>
            <person name="Tidwell J."/>
            <person name="Bellgard S.E."/>
            <person name="Bellgard M.I."/>
        </authorList>
    </citation>
    <scope>NUCLEOTIDE SEQUENCE</scope>
    <source>
        <tissue evidence="1">Shoot tissue taken approximately 20 cm above the soil surface</tissue>
    </source>
</reference>
<protein>
    <submittedName>
        <fullName evidence="1">ATCSLD5</fullName>
    </submittedName>
</protein>